<dbReference type="InterPro" id="IPR036388">
    <property type="entry name" value="WH-like_DNA-bd_sf"/>
</dbReference>
<dbReference type="GO" id="GO:0003677">
    <property type="term" value="F:DNA binding"/>
    <property type="evidence" value="ECO:0007669"/>
    <property type="project" value="InterPro"/>
</dbReference>
<dbReference type="RefSeq" id="WP_087235319.1">
    <property type="nucleotide sequence ID" value="NZ_NFKK01000008.1"/>
</dbReference>
<protein>
    <submittedName>
        <fullName evidence="2">RNA polymerase subunit sigma-70</fullName>
    </submittedName>
</protein>
<proteinExistence type="predicted"/>
<dbReference type="Proteomes" id="UP000195897">
    <property type="component" value="Unassembled WGS sequence"/>
</dbReference>
<dbReference type="Pfam" id="PF08281">
    <property type="entry name" value="Sigma70_r4_2"/>
    <property type="match status" value="1"/>
</dbReference>
<organism evidence="2 3">
    <name type="scientific">Butyricicoccus pullicaecorum</name>
    <dbReference type="NCBI Taxonomy" id="501571"/>
    <lineage>
        <taxon>Bacteria</taxon>
        <taxon>Bacillati</taxon>
        <taxon>Bacillota</taxon>
        <taxon>Clostridia</taxon>
        <taxon>Eubacteriales</taxon>
        <taxon>Butyricicoccaceae</taxon>
        <taxon>Butyricicoccus</taxon>
    </lineage>
</organism>
<evidence type="ECO:0000259" key="1">
    <source>
        <dbReference type="Pfam" id="PF08281"/>
    </source>
</evidence>
<reference evidence="3" key="1">
    <citation type="submission" date="2017-04" db="EMBL/GenBank/DDBJ databases">
        <title>Function of individual gut microbiota members based on whole genome sequencing of pure cultures obtained from chicken caecum.</title>
        <authorList>
            <person name="Medvecky M."/>
            <person name="Cejkova D."/>
            <person name="Polansky O."/>
            <person name="Karasova D."/>
            <person name="Kubasova T."/>
            <person name="Cizek A."/>
            <person name="Rychlik I."/>
        </authorList>
    </citation>
    <scope>NUCLEOTIDE SEQUENCE [LARGE SCALE GENOMIC DNA]</scope>
    <source>
        <strain evidence="3">An180</strain>
    </source>
</reference>
<evidence type="ECO:0000313" key="2">
    <source>
        <dbReference type="EMBL" id="OUP52634.1"/>
    </source>
</evidence>
<sequence>MKDSYEQRIQNQFGAFCVKVLKNEARYIQRELASLQSQEKSLDELTTSELEQTAVWDKHFMSEHVFEVLGLPVVVTGDLLADALAQLPEGKRDVILLSYFLEMTDREISEKLNIVHQTVSKRRLVTLKELREYLMKEGFEWPDK</sequence>
<dbReference type="EMBL" id="NFKK01000008">
    <property type="protein sequence ID" value="OUP52634.1"/>
    <property type="molecule type" value="Genomic_DNA"/>
</dbReference>
<dbReference type="InterPro" id="IPR013249">
    <property type="entry name" value="RNA_pol_sigma70_r4_t2"/>
</dbReference>
<dbReference type="AlphaFoldDB" id="A0A1Y4L7B3"/>
<dbReference type="SUPFAM" id="SSF88659">
    <property type="entry name" value="Sigma3 and sigma4 domains of RNA polymerase sigma factors"/>
    <property type="match status" value="1"/>
</dbReference>
<dbReference type="InterPro" id="IPR013324">
    <property type="entry name" value="RNA_pol_sigma_r3/r4-like"/>
</dbReference>
<name>A0A1Y4L7B3_9FIRM</name>
<comment type="caution">
    <text evidence="2">The sequence shown here is derived from an EMBL/GenBank/DDBJ whole genome shotgun (WGS) entry which is preliminary data.</text>
</comment>
<evidence type="ECO:0000313" key="3">
    <source>
        <dbReference type="Proteomes" id="UP000195897"/>
    </source>
</evidence>
<gene>
    <name evidence="2" type="ORF">B5F17_07970</name>
</gene>
<dbReference type="GO" id="GO:0006352">
    <property type="term" value="P:DNA-templated transcription initiation"/>
    <property type="evidence" value="ECO:0007669"/>
    <property type="project" value="InterPro"/>
</dbReference>
<feature type="domain" description="RNA polymerase sigma factor 70 region 4 type 2" evidence="1">
    <location>
        <begin position="79"/>
        <end position="122"/>
    </location>
</feature>
<dbReference type="GO" id="GO:0016987">
    <property type="term" value="F:sigma factor activity"/>
    <property type="evidence" value="ECO:0007669"/>
    <property type="project" value="InterPro"/>
</dbReference>
<dbReference type="Gene3D" id="1.10.10.10">
    <property type="entry name" value="Winged helix-like DNA-binding domain superfamily/Winged helix DNA-binding domain"/>
    <property type="match status" value="1"/>
</dbReference>
<accession>A0A1Y4L7B3</accession>